<dbReference type="GO" id="GO:0016791">
    <property type="term" value="F:phosphatase activity"/>
    <property type="evidence" value="ECO:0007669"/>
    <property type="project" value="TreeGrafter"/>
</dbReference>
<dbReference type="InterPro" id="IPR029052">
    <property type="entry name" value="Metallo-depent_PP-like"/>
</dbReference>
<name>A0A8J6ZB27_9RHOB</name>
<dbReference type="InterPro" id="IPR006186">
    <property type="entry name" value="Ser/Thr-sp_prot-phosphatase"/>
</dbReference>
<sequence length="247" mass="27098">MSPIHAIGDIHGQIGQLETALELIEKHGEPGAPIVFCGDYVDRGPDSRAVIRLLMEGQAAGRDWICLMGNHDRFLLRYLDDPRYEDPNVSRPLLWTDPPLGGAATLASYGVDVAPGRSLEEIHADAREAVPQAHRDWIAALPRIHETGDQIFVHAGLRPGVALEDQAEDDLVWIRNGFLESPVDWGRLVVHGHTALDRPEFYGNRLNLDGGTGYGRPLVPALLEGRTVSLLGRTGREELGISELVGY</sequence>
<accession>A0A8J6ZB27</accession>
<reference evidence="2" key="1">
    <citation type="submission" date="2020-09" db="EMBL/GenBank/DDBJ databases">
        <title>A novel bacterium of genus Mangrovicoccus, isolated from South China Sea.</title>
        <authorList>
            <person name="Huang H."/>
            <person name="Mo K."/>
            <person name="Hu Y."/>
        </authorList>
    </citation>
    <scope>NUCLEOTIDE SEQUENCE</scope>
    <source>
        <strain evidence="2">HB182678</strain>
    </source>
</reference>
<evidence type="ECO:0000313" key="2">
    <source>
        <dbReference type="EMBL" id="MBE3639491.1"/>
    </source>
</evidence>
<dbReference type="CDD" id="cd00144">
    <property type="entry name" value="MPP_PPP_family"/>
    <property type="match status" value="1"/>
</dbReference>
<dbReference type="PRINTS" id="PR00114">
    <property type="entry name" value="STPHPHTASE"/>
</dbReference>
<dbReference type="SUPFAM" id="SSF56300">
    <property type="entry name" value="Metallo-dependent phosphatases"/>
    <property type="match status" value="1"/>
</dbReference>
<proteinExistence type="predicted"/>
<keyword evidence="3" id="KW-1185">Reference proteome</keyword>
<dbReference type="InterPro" id="IPR004843">
    <property type="entry name" value="Calcineurin-like_PHP"/>
</dbReference>
<dbReference type="GO" id="GO:0008803">
    <property type="term" value="F:bis(5'-nucleosyl)-tetraphosphatase (symmetrical) activity"/>
    <property type="evidence" value="ECO:0007669"/>
    <property type="project" value="TreeGrafter"/>
</dbReference>
<dbReference type="AlphaFoldDB" id="A0A8J6ZB27"/>
<comment type="caution">
    <text evidence="2">The sequence shown here is derived from an EMBL/GenBank/DDBJ whole genome shotgun (WGS) entry which is preliminary data.</text>
</comment>
<dbReference type="PANTHER" id="PTHR42850">
    <property type="entry name" value="METALLOPHOSPHOESTERASE"/>
    <property type="match status" value="1"/>
</dbReference>
<dbReference type="Proteomes" id="UP000609121">
    <property type="component" value="Unassembled WGS sequence"/>
</dbReference>
<protein>
    <submittedName>
        <fullName evidence="2">Serine/threonine protein phosphatase</fullName>
    </submittedName>
</protein>
<dbReference type="GO" id="GO:0005737">
    <property type="term" value="C:cytoplasm"/>
    <property type="evidence" value="ECO:0007669"/>
    <property type="project" value="TreeGrafter"/>
</dbReference>
<dbReference type="Pfam" id="PF00149">
    <property type="entry name" value="Metallophos"/>
    <property type="match status" value="1"/>
</dbReference>
<gene>
    <name evidence="2" type="ORF">ICN82_14915</name>
</gene>
<dbReference type="Gene3D" id="3.60.21.10">
    <property type="match status" value="1"/>
</dbReference>
<dbReference type="PANTHER" id="PTHR42850:SF4">
    <property type="entry name" value="ZINC-DEPENDENT ENDOPOLYPHOSPHATASE"/>
    <property type="match status" value="1"/>
</dbReference>
<evidence type="ECO:0000259" key="1">
    <source>
        <dbReference type="Pfam" id="PF00149"/>
    </source>
</evidence>
<dbReference type="EMBL" id="JACVXA010000048">
    <property type="protein sequence ID" value="MBE3639491.1"/>
    <property type="molecule type" value="Genomic_DNA"/>
</dbReference>
<organism evidence="2 3">
    <name type="scientific">Mangrovicoccus algicola</name>
    <dbReference type="NCBI Taxonomy" id="2771008"/>
    <lineage>
        <taxon>Bacteria</taxon>
        <taxon>Pseudomonadati</taxon>
        <taxon>Pseudomonadota</taxon>
        <taxon>Alphaproteobacteria</taxon>
        <taxon>Rhodobacterales</taxon>
        <taxon>Paracoccaceae</taxon>
        <taxon>Mangrovicoccus</taxon>
    </lineage>
</organism>
<dbReference type="GO" id="GO:0110154">
    <property type="term" value="P:RNA decapping"/>
    <property type="evidence" value="ECO:0007669"/>
    <property type="project" value="TreeGrafter"/>
</dbReference>
<evidence type="ECO:0000313" key="3">
    <source>
        <dbReference type="Proteomes" id="UP000609121"/>
    </source>
</evidence>
<feature type="domain" description="Calcineurin-like phosphoesterase" evidence="1">
    <location>
        <begin position="3"/>
        <end position="194"/>
    </location>
</feature>
<dbReference type="RefSeq" id="WP_193184222.1">
    <property type="nucleotide sequence ID" value="NZ_JACVXA010000048.1"/>
</dbReference>
<dbReference type="InterPro" id="IPR050126">
    <property type="entry name" value="Ap4A_hydrolase"/>
</dbReference>